<dbReference type="Proteomes" id="UP000006578">
    <property type="component" value="Chromosome"/>
</dbReference>
<keyword evidence="1" id="KW-1133">Transmembrane helix</keyword>
<evidence type="ECO:0000313" key="2">
    <source>
        <dbReference type="EMBL" id="ABF53295.1"/>
    </source>
</evidence>
<keyword evidence="3" id="KW-1185">Reference proteome</keyword>
<dbReference type="HOGENOM" id="CLU_631501_0_0_5"/>
<dbReference type="eggNOG" id="ENOG5031AA9">
    <property type="taxonomic scope" value="Bacteria"/>
</dbReference>
<accession>Q1GSS7</accession>
<keyword evidence="1" id="KW-0472">Membrane</keyword>
<sequence length="434" mass="46969">MADGMAGSRVASWRSFGAGRWLVLAVGVVLALYSAAFSFALIFSGRQPAVTMALVPWHSTAPTAIADRLMLAAAQEKFREAGGRDAPTAAAMTALLSRVGPSLPPEKAAPIRELALEGLSQSALNSAALRQLAFLEKDRAKRKHLLDLALRVSRRDVLAGVQSAEIKFLDNEADAGLADLDRALTVSEKVDDLVLPIILQASSDPEALAQIRRRVAKNPLWIERLLRYGIDNPVFAPRVADIVSAIPARSTARAQGYGQQLIDILVSAREYPAAFKVYDVYSPTRQAVERMGGGAFRPIDWQLTENYDAGGRELGAREVDIFASPERQGEFARILMRSRPGSYSLSLRAREVEAAEGRLTFNMLCLDEKQERQGASLSLPLRQGPMRFDYSVPPTGCGYQWLILGIGAELDSAAALIDSVTLSRTPARVAGPGS</sequence>
<evidence type="ECO:0000256" key="1">
    <source>
        <dbReference type="SAM" id="Phobius"/>
    </source>
</evidence>
<feature type="transmembrane region" description="Helical" evidence="1">
    <location>
        <begin position="21"/>
        <end position="43"/>
    </location>
</feature>
<evidence type="ECO:0000313" key="3">
    <source>
        <dbReference type="Proteomes" id="UP000006578"/>
    </source>
</evidence>
<dbReference type="AlphaFoldDB" id="Q1GSS7"/>
<name>Q1GSS7_SPHAL</name>
<proteinExistence type="predicted"/>
<gene>
    <name evidence="2" type="ordered locus">Sala_1582</name>
</gene>
<dbReference type="STRING" id="317655.Sala_1582"/>
<reference evidence="2 3" key="1">
    <citation type="journal article" date="2009" name="Proc. Natl. Acad. Sci. U.S.A.">
        <title>The genomic basis of trophic strategy in marine bacteria.</title>
        <authorList>
            <person name="Lauro F.M."/>
            <person name="McDougald D."/>
            <person name="Thomas T."/>
            <person name="Williams T.J."/>
            <person name="Egan S."/>
            <person name="Rice S."/>
            <person name="DeMaere M.Z."/>
            <person name="Ting L."/>
            <person name="Ertan H."/>
            <person name="Johnson J."/>
            <person name="Ferriera S."/>
            <person name="Lapidus A."/>
            <person name="Anderson I."/>
            <person name="Kyrpides N."/>
            <person name="Munk A.C."/>
            <person name="Detter C."/>
            <person name="Han C.S."/>
            <person name="Brown M.V."/>
            <person name="Robb F.T."/>
            <person name="Kjelleberg S."/>
            <person name="Cavicchioli R."/>
        </authorList>
    </citation>
    <scope>NUCLEOTIDE SEQUENCE [LARGE SCALE GENOMIC DNA]</scope>
    <source>
        <strain evidence="3">DSM 13593 / LMG 18877 / RB2256</strain>
    </source>
</reference>
<keyword evidence="1" id="KW-0812">Transmembrane</keyword>
<protein>
    <submittedName>
        <fullName evidence="2">Uncharacterized protein</fullName>
    </submittedName>
</protein>
<dbReference type="KEGG" id="sal:Sala_1582"/>
<dbReference type="EMBL" id="CP000356">
    <property type="protein sequence ID" value="ABF53295.1"/>
    <property type="molecule type" value="Genomic_DNA"/>
</dbReference>
<organism evidence="2 3">
    <name type="scientific">Sphingopyxis alaskensis (strain DSM 13593 / LMG 18877 / RB2256)</name>
    <name type="common">Sphingomonas alaskensis</name>
    <dbReference type="NCBI Taxonomy" id="317655"/>
    <lineage>
        <taxon>Bacteria</taxon>
        <taxon>Pseudomonadati</taxon>
        <taxon>Pseudomonadota</taxon>
        <taxon>Alphaproteobacteria</taxon>
        <taxon>Sphingomonadales</taxon>
        <taxon>Sphingomonadaceae</taxon>
        <taxon>Sphingopyxis</taxon>
    </lineage>
</organism>